<dbReference type="AlphaFoldDB" id="A0A2H0TJD4"/>
<dbReference type="EMBL" id="PFCK01000038">
    <property type="protein sequence ID" value="PIR71646.1"/>
    <property type="molecule type" value="Genomic_DNA"/>
</dbReference>
<protein>
    <recommendedName>
        <fullName evidence="3">SHSP domain-containing protein</fullName>
    </recommendedName>
</protein>
<gene>
    <name evidence="1" type="ORF">COU43_01365</name>
</gene>
<accession>A0A2H0TJD4</accession>
<evidence type="ECO:0008006" key="3">
    <source>
        <dbReference type="Google" id="ProtNLM"/>
    </source>
</evidence>
<name>A0A2H0TJD4_9BACT</name>
<dbReference type="SUPFAM" id="SSF49764">
    <property type="entry name" value="HSP20-like chaperones"/>
    <property type="match status" value="1"/>
</dbReference>
<dbReference type="InterPro" id="IPR008978">
    <property type="entry name" value="HSP20-like_chaperone"/>
</dbReference>
<proteinExistence type="predicted"/>
<dbReference type="Gene3D" id="2.60.40.790">
    <property type="match status" value="1"/>
</dbReference>
<dbReference type="CDD" id="cd00298">
    <property type="entry name" value="ACD_sHsps_p23-like"/>
    <property type="match status" value="1"/>
</dbReference>
<sequence>MAEKKKSDFGIGGKLNLFGLEIDLEKLLSGEGIEGLEKLRERLKNLGGKEVLSDEEWRAGGVSVGGHVRTSGIFGEREFDLGVRERKTYRAKPGTRAPEEVEVRKPLVDIFYENGEIKVIAEMPGVEEKDIKINVEGKKLDLSADTPRWKYHKEIELDYLVEDEFKTSWRNGILEVILTKKP</sequence>
<evidence type="ECO:0000313" key="2">
    <source>
        <dbReference type="Proteomes" id="UP000228909"/>
    </source>
</evidence>
<reference evidence="2" key="1">
    <citation type="submission" date="2017-09" db="EMBL/GenBank/DDBJ databases">
        <title>Depth-based differentiation of microbial function through sediment-hosted aquifers and enrichment of novel symbionts in the deep terrestrial subsurface.</title>
        <authorList>
            <person name="Probst A.J."/>
            <person name="Ladd B."/>
            <person name="Jarett J.K."/>
            <person name="Geller-Mcgrath D.E."/>
            <person name="Sieber C.M.K."/>
            <person name="Emerson J.B."/>
            <person name="Anantharaman K."/>
            <person name="Thomas B.C."/>
            <person name="Malmstrom R."/>
            <person name="Stieglmeier M."/>
            <person name="Klingl A."/>
            <person name="Woyke T."/>
            <person name="Ryan C.M."/>
            <person name="Banfield J.F."/>
        </authorList>
    </citation>
    <scope>NUCLEOTIDE SEQUENCE [LARGE SCALE GENOMIC DNA]</scope>
</reference>
<dbReference type="Proteomes" id="UP000228909">
    <property type="component" value="Unassembled WGS sequence"/>
</dbReference>
<organism evidence="1 2">
    <name type="scientific">Candidatus Nealsonbacteria bacterium CG10_big_fil_rev_8_21_14_0_10_37_25</name>
    <dbReference type="NCBI Taxonomy" id="1974711"/>
    <lineage>
        <taxon>Bacteria</taxon>
        <taxon>Candidatus Nealsoniibacteriota</taxon>
    </lineage>
</organism>
<comment type="caution">
    <text evidence="1">The sequence shown here is derived from an EMBL/GenBank/DDBJ whole genome shotgun (WGS) entry which is preliminary data.</text>
</comment>
<evidence type="ECO:0000313" key="1">
    <source>
        <dbReference type="EMBL" id="PIR71646.1"/>
    </source>
</evidence>